<organism evidence="10">
    <name type="scientific">Telmatobacter sp. DSM 110680</name>
    <dbReference type="NCBI Taxonomy" id="3036704"/>
    <lineage>
        <taxon>Bacteria</taxon>
        <taxon>Pseudomonadati</taxon>
        <taxon>Acidobacteriota</taxon>
        <taxon>Terriglobia</taxon>
        <taxon>Terriglobales</taxon>
        <taxon>Acidobacteriaceae</taxon>
        <taxon>Telmatobacter</taxon>
    </lineage>
</organism>
<feature type="domain" description="ABC3 transporter permease C-terminal" evidence="8">
    <location>
        <begin position="707"/>
        <end position="820"/>
    </location>
</feature>
<feature type="transmembrane region" description="Helical" evidence="7">
    <location>
        <begin position="42"/>
        <end position="68"/>
    </location>
</feature>
<name>A0AAU7DM49_9BACT</name>
<feature type="transmembrane region" description="Helical" evidence="7">
    <location>
        <begin position="389"/>
        <end position="410"/>
    </location>
</feature>
<dbReference type="GO" id="GO:0005886">
    <property type="term" value="C:plasma membrane"/>
    <property type="evidence" value="ECO:0007669"/>
    <property type="project" value="UniProtKB-SubCell"/>
</dbReference>
<comment type="similarity">
    <text evidence="6">Belongs to the ABC-4 integral membrane protein family.</text>
</comment>
<dbReference type="InterPro" id="IPR050250">
    <property type="entry name" value="Macrolide_Exporter_MacB"/>
</dbReference>
<feature type="transmembrane region" description="Helical" evidence="7">
    <location>
        <begin position="347"/>
        <end position="369"/>
    </location>
</feature>
<keyword evidence="2" id="KW-1003">Cell membrane</keyword>
<comment type="subcellular location">
    <subcellularLocation>
        <location evidence="1">Cell membrane</location>
        <topology evidence="1">Multi-pass membrane protein</topology>
    </subcellularLocation>
</comment>
<dbReference type="InterPro" id="IPR003838">
    <property type="entry name" value="ABC3_permease_C"/>
</dbReference>
<feature type="transmembrane region" description="Helical" evidence="7">
    <location>
        <begin position="791"/>
        <end position="810"/>
    </location>
</feature>
<feature type="transmembrane region" description="Helical" evidence="7">
    <location>
        <begin position="435"/>
        <end position="458"/>
    </location>
</feature>
<sequence length="827" mass="90423">MALGSMRSFMKELAHEIAAFRLASMLQDLRYSIRHLGKSPGFFVTIVLTLALGISASSAVFTVAYGVLIDPFPYKDVHTLATPKLCFPDRAECGWRAYTPQQFNEIATKTNIFNGVTASTVGMVEITGKFEPERVRGNYITPNTFDVLGVKPILGRATMEDDVRPGHGEVALLSYRYWQAHYGGSNSVIGQVLQVDHHARTVIGVMPPRFLWRGADVYLPILMTNEQAVEGQRHFALVGRLKPGVTDAQAAAELTPIFQEFAQTEPFIFPKDLRFGILPFNEMFKSGLASVLYLLLGSVFVLLFISCVNVSSLLLAKAVTREHEYVVRASIGASRLRLVRHALTESVLLALFAFPIALGCAYLGLQAILRIVPTDTIPDEALITMNVPVLLGSLAIALGTVLIFGTFPAWHSARPRLASVLNSFRSSDSRTQRRILSGFVVTEISLSLVLLMLAGLMVRSLMAVENVPVPFTPDRTLMLEIPLADVRYPTAESRTLFFRQLLDRAQAMPGVSAATVDAAFPFMDIYADRVQIGGEPTDKRVVAIHLTDPTFLEMARMKVLQGHFIDAREVSAAAHEAVITQNFAQRYFAGENALGRTIHLPEFKPDGKTKLESDAFTVVGVVSDLPFFVGFRENFPHVFLPYTAAPAATNSLIVSTSLPADVLVNPMRQTVHAIDKDQPISEIMTLQQMLDRYGYAGPRFSLALFGTFAAAALLLSLVGIYGVLSFVTSERTHEIGIRMALGANRSQVMWMVLRQAFLLGLLGVGIGLPLAFLAGRLAKEQLVQTSQFDPVTLIAAACILPMLAVAGTCIPARRAAAINPVSALRNE</sequence>
<protein>
    <submittedName>
        <fullName evidence="10">ABC transporter permease</fullName>
    </submittedName>
</protein>
<evidence type="ECO:0000256" key="2">
    <source>
        <dbReference type="ARBA" id="ARBA00022475"/>
    </source>
</evidence>
<dbReference type="InterPro" id="IPR017800">
    <property type="entry name" value="ADOP"/>
</dbReference>
<dbReference type="InterPro" id="IPR025857">
    <property type="entry name" value="MacB_PCD"/>
</dbReference>
<evidence type="ECO:0000256" key="4">
    <source>
        <dbReference type="ARBA" id="ARBA00022989"/>
    </source>
</evidence>
<evidence type="ECO:0000256" key="5">
    <source>
        <dbReference type="ARBA" id="ARBA00023136"/>
    </source>
</evidence>
<dbReference type="EMBL" id="CP121196">
    <property type="protein sequence ID" value="XBH18878.1"/>
    <property type="molecule type" value="Genomic_DNA"/>
</dbReference>
<proteinExistence type="inferred from homology"/>
<evidence type="ECO:0000256" key="6">
    <source>
        <dbReference type="ARBA" id="ARBA00038076"/>
    </source>
</evidence>
<evidence type="ECO:0000256" key="3">
    <source>
        <dbReference type="ARBA" id="ARBA00022692"/>
    </source>
</evidence>
<feature type="transmembrane region" description="Helical" evidence="7">
    <location>
        <begin position="748"/>
        <end position="771"/>
    </location>
</feature>
<feature type="domain" description="MacB-like periplasmic core" evidence="9">
    <location>
        <begin position="506"/>
        <end position="657"/>
    </location>
</feature>
<dbReference type="GO" id="GO:0022857">
    <property type="term" value="F:transmembrane transporter activity"/>
    <property type="evidence" value="ECO:0007669"/>
    <property type="project" value="TreeGrafter"/>
</dbReference>
<feature type="transmembrane region" description="Helical" evidence="7">
    <location>
        <begin position="291"/>
        <end position="315"/>
    </location>
</feature>
<keyword evidence="5 7" id="KW-0472">Membrane</keyword>
<feature type="domain" description="ABC3 transporter permease C-terminal" evidence="8">
    <location>
        <begin position="299"/>
        <end position="413"/>
    </location>
</feature>
<reference evidence="10" key="1">
    <citation type="submission" date="2023-03" db="EMBL/GenBank/DDBJ databases">
        <title>Edaphobacter sp.</title>
        <authorList>
            <person name="Huber K.J."/>
            <person name="Papendorf J."/>
            <person name="Pilke C."/>
            <person name="Bunk B."/>
            <person name="Sproeer C."/>
            <person name="Pester M."/>
        </authorList>
    </citation>
    <scope>NUCLEOTIDE SEQUENCE</scope>
    <source>
        <strain evidence="10">DSM 110680</strain>
    </source>
</reference>
<dbReference type="Pfam" id="PF12704">
    <property type="entry name" value="MacB_PCD"/>
    <property type="match status" value="2"/>
</dbReference>
<feature type="domain" description="MacB-like periplasmic core" evidence="9">
    <location>
        <begin position="46"/>
        <end position="256"/>
    </location>
</feature>
<evidence type="ECO:0000256" key="7">
    <source>
        <dbReference type="SAM" id="Phobius"/>
    </source>
</evidence>
<gene>
    <name evidence="10" type="ORF">P8935_06065</name>
</gene>
<evidence type="ECO:0000256" key="1">
    <source>
        <dbReference type="ARBA" id="ARBA00004651"/>
    </source>
</evidence>
<dbReference type="PANTHER" id="PTHR30572">
    <property type="entry name" value="MEMBRANE COMPONENT OF TRANSPORTER-RELATED"/>
    <property type="match status" value="1"/>
</dbReference>
<dbReference type="NCBIfam" id="TIGR03434">
    <property type="entry name" value="ADOP"/>
    <property type="match status" value="1"/>
</dbReference>
<evidence type="ECO:0000313" key="10">
    <source>
        <dbReference type="EMBL" id="XBH18878.1"/>
    </source>
</evidence>
<dbReference type="RefSeq" id="WP_348264096.1">
    <property type="nucleotide sequence ID" value="NZ_CP121196.1"/>
</dbReference>
<keyword evidence="3 7" id="KW-0812">Transmembrane</keyword>
<evidence type="ECO:0000259" key="9">
    <source>
        <dbReference type="Pfam" id="PF12704"/>
    </source>
</evidence>
<accession>A0AAU7DM49</accession>
<keyword evidence="4 7" id="KW-1133">Transmembrane helix</keyword>
<dbReference type="PANTHER" id="PTHR30572:SF4">
    <property type="entry name" value="ABC TRANSPORTER PERMEASE YTRF"/>
    <property type="match status" value="1"/>
</dbReference>
<dbReference type="Pfam" id="PF02687">
    <property type="entry name" value="FtsX"/>
    <property type="match status" value="2"/>
</dbReference>
<evidence type="ECO:0000259" key="8">
    <source>
        <dbReference type="Pfam" id="PF02687"/>
    </source>
</evidence>
<feature type="transmembrane region" description="Helical" evidence="7">
    <location>
        <begin position="702"/>
        <end position="727"/>
    </location>
</feature>
<dbReference type="AlphaFoldDB" id="A0AAU7DM49"/>